<dbReference type="GO" id="GO:0005886">
    <property type="term" value="C:plasma membrane"/>
    <property type="evidence" value="ECO:0007669"/>
    <property type="project" value="UniProtKB-SubCell"/>
</dbReference>
<evidence type="ECO:0000256" key="3">
    <source>
        <dbReference type="ARBA" id="ARBA00022729"/>
    </source>
</evidence>
<keyword evidence="4" id="KW-0472">Membrane</keyword>
<keyword evidence="6" id="KW-0449">Lipoprotein</keyword>
<feature type="signal peptide" evidence="7">
    <location>
        <begin position="1"/>
        <end position="28"/>
    </location>
</feature>
<evidence type="ECO:0000313" key="8">
    <source>
        <dbReference type="EMBL" id="ORV44340.1"/>
    </source>
</evidence>
<evidence type="ECO:0000256" key="7">
    <source>
        <dbReference type="SAM" id="SignalP"/>
    </source>
</evidence>
<dbReference type="Pfam" id="PF16708">
    <property type="entry name" value="LppA"/>
    <property type="match status" value="1"/>
</dbReference>
<comment type="caution">
    <text evidence="8">The sequence shown here is derived from an EMBL/GenBank/DDBJ whole genome shotgun (WGS) entry which is preliminary data.</text>
</comment>
<evidence type="ECO:0000256" key="4">
    <source>
        <dbReference type="ARBA" id="ARBA00023136"/>
    </source>
</evidence>
<dbReference type="Proteomes" id="UP000193564">
    <property type="component" value="Unassembled WGS sequence"/>
</dbReference>
<evidence type="ECO:0000256" key="2">
    <source>
        <dbReference type="ARBA" id="ARBA00022475"/>
    </source>
</evidence>
<reference evidence="8 9" key="1">
    <citation type="submission" date="2016-01" db="EMBL/GenBank/DDBJ databases">
        <title>The new phylogeny of the genus Mycobacterium.</title>
        <authorList>
            <person name="Tarcisio F."/>
            <person name="Conor M."/>
            <person name="Antonella G."/>
            <person name="Elisabetta G."/>
            <person name="Giulia F.S."/>
            <person name="Sara T."/>
            <person name="Anna F."/>
            <person name="Clotilde B."/>
            <person name="Roberto B."/>
            <person name="Veronica D.S."/>
            <person name="Fabio R."/>
            <person name="Monica P."/>
            <person name="Olivier J."/>
            <person name="Enrico T."/>
            <person name="Nicola S."/>
        </authorList>
    </citation>
    <scope>NUCLEOTIDE SEQUENCE [LARGE SCALE GENOMIC DNA]</scope>
    <source>
        <strain evidence="8 9">DSM 44339</strain>
    </source>
</reference>
<protein>
    <recommendedName>
        <fullName evidence="10">Lipoprotein LppA</fullName>
    </recommendedName>
</protein>
<accession>A0A1X1TII2</accession>
<dbReference type="PROSITE" id="PS51257">
    <property type="entry name" value="PROKAR_LIPOPROTEIN"/>
    <property type="match status" value="1"/>
</dbReference>
<gene>
    <name evidence="8" type="ORF">AWC01_03425</name>
</gene>
<dbReference type="OrthoDB" id="4619512at2"/>
<dbReference type="RefSeq" id="WP_085188253.1">
    <property type="nucleotide sequence ID" value="NZ_AP022605.1"/>
</dbReference>
<sequence length="217" mass="23725">MVTRRRAERAQRRLAALTFLLCSSTLIGGCSLTENPYESKTVNGDEAVQLIDSMRANGSFEDARERLNNSARVIGERITAAVPGQTWRFDDDPHGVKAARNGALCEKLHADVARRPRADPVVFGRTFSAEEFATAADIVREEAAQYGATDDSSLFNEQAKRDFDLQGNGYEFNLGQINFATLTITGDCFLLQTVLDLPPGQLPPEPPILPTTPSPTP</sequence>
<dbReference type="AlphaFoldDB" id="A0A1X1TII2"/>
<organism evidence="8 9">
    <name type="scientific">Mycolicibacterium doricum</name>
    <dbReference type="NCBI Taxonomy" id="126673"/>
    <lineage>
        <taxon>Bacteria</taxon>
        <taxon>Bacillati</taxon>
        <taxon>Actinomycetota</taxon>
        <taxon>Actinomycetes</taxon>
        <taxon>Mycobacteriales</taxon>
        <taxon>Mycobacteriaceae</taxon>
        <taxon>Mycolicibacterium</taxon>
    </lineage>
</organism>
<evidence type="ECO:0008006" key="10">
    <source>
        <dbReference type="Google" id="ProtNLM"/>
    </source>
</evidence>
<dbReference type="Gene3D" id="3.30.2030.20">
    <property type="match status" value="1"/>
</dbReference>
<dbReference type="EMBL" id="LQOS01000013">
    <property type="protein sequence ID" value="ORV44340.1"/>
    <property type="molecule type" value="Genomic_DNA"/>
</dbReference>
<keyword evidence="3 7" id="KW-0732">Signal</keyword>
<name>A0A1X1TII2_9MYCO</name>
<evidence type="ECO:0000256" key="1">
    <source>
        <dbReference type="ARBA" id="ARBA00004193"/>
    </source>
</evidence>
<evidence type="ECO:0000256" key="6">
    <source>
        <dbReference type="ARBA" id="ARBA00023288"/>
    </source>
</evidence>
<dbReference type="InterPro" id="IPR032018">
    <property type="entry name" value="LppA/LppB/LprP"/>
</dbReference>
<keyword evidence="9" id="KW-1185">Reference proteome</keyword>
<comment type="subcellular location">
    <subcellularLocation>
        <location evidence="1">Cell membrane</location>
        <topology evidence="1">Lipid-anchor</topology>
    </subcellularLocation>
</comment>
<evidence type="ECO:0000256" key="5">
    <source>
        <dbReference type="ARBA" id="ARBA00023139"/>
    </source>
</evidence>
<feature type="chain" id="PRO_5038552427" description="Lipoprotein LppA" evidence="7">
    <location>
        <begin position="29"/>
        <end position="217"/>
    </location>
</feature>
<keyword evidence="2" id="KW-1003">Cell membrane</keyword>
<proteinExistence type="predicted"/>
<keyword evidence="5" id="KW-0564">Palmitate</keyword>
<evidence type="ECO:0000313" key="9">
    <source>
        <dbReference type="Proteomes" id="UP000193564"/>
    </source>
</evidence>